<name>A0A0C2Z5Q2_HEBCY</name>
<gene>
    <name evidence="2" type="ORF">M413DRAFT_20906</name>
</gene>
<feature type="region of interest" description="Disordered" evidence="1">
    <location>
        <begin position="272"/>
        <end position="302"/>
    </location>
</feature>
<accession>A0A0C2Z5Q2</accession>
<feature type="compositionally biased region" description="Low complexity" evidence="1">
    <location>
        <begin position="213"/>
        <end position="231"/>
    </location>
</feature>
<evidence type="ECO:0000313" key="3">
    <source>
        <dbReference type="Proteomes" id="UP000053424"/>
    </source>
</evidence>
<evidence type="ECO:0000313" key="2">
    <source>
        <dbReference type="EMBL" id="KIM48522.1"/>
    </source>
</evidence>
<dbReference type="AlphaFoldDB" id="A0A0C2Z5Q2"/>
<dbReference type="Proteomes" id="UP000053424">
    <property type="component" value="Unassembled WGS sequence"/>
</dbReference>
<dbReference type="HOGENOM" id="CLU_921519_0_0_1"/>
<sequence>MHLLRRMPSSSSFSCVSHQTRPDTEQDEDKDDLTKFMHDIHLSRQRTSTHRDHRHRGIWGRSAADRAGWEGDFDEDEDDYAWYYKNPQRYIRRPRDLRMRMHSRRKLHSRWEGGEAEGVPTATNRSLFSAYLQRHFGSAMAFAGDSDSDLAGFQLNGGEGANGNVFLGMVRGEPALGNEIPSNPHPDRRLEPTAIPSFPEDGPNHRHVLNRLSGSSSSSMDSLSAPPSTVSTVSTSLTSFNVLRTPLDFFYVQNPHGQVDVQKDGRYGSFFGVRRGSPSRPTHHSRGSSSETHQIPFFRLST</sequence>
<keyword evidence="3" id="KW-1185">Reference proteome</keyword>
<protein>
    <submittedName>
        <fullName evidence="2">Uncharacterized protein</fullName>
    </submittedName>
</protein>
<feature type="compositionally biased region" description="Polar residues" evidence="1">
    <location>
        <begin position="8"/>
        <end position="19"/>
    </location>
</feature>
<organism evidence="2 3">
    <name type="scientific">Hebeloma cylindrosporum</name>
    <dbReference type="NCBI Taxonomy" id="76867"/>
    <lineage>
        <taxon>Eukaryota</taxon>
        <taxon>Fungi</taxon>
        <taxon>Dikarya</taxon>
        <taxon>Basidiomycota</taxon>
        <taxon>Agaricomycotina</taxon>
        <taxon>Agaricomycetes</taxon>
        <taxon>Agaricomycetidae</taxon>
        <taxon>Agaricales</taxon>
        <taxon>Agaricineae</taxon>
        <taxon>Hymenogastraceae</taxon>
        <taxon>Hebeloma</taxon>
    </lineage>
</organism>
<reference evidence="3" key="2">
    <citation type="submission" date="2015-01" db="EMBL/GenBank/DDBJ databases">
        <title>Evolutionary Origins and Diversification of the Mycorrhizal Mutualists.</title>
        <authorList>
            <consortium name="DOE Joint Genome Institute"/>
            <consortium name="Mycorrhizal Genomics Consortium"/>
            <person name="Kohler A."/>
            <person name="Kuo A."/>
            <person name="Nagy L.G."/>
            <person name="Floudas D."/>
            <person name="Copeland A."/>
            <person name="Barry K.W."/>
            <person name="Cichocki N."/>
            <person name="Veneault-Fourrey C."/>
            <person name="LaButti K."/>
            <person name="Lindquist E.A."/>
            <person name="Lipzen A."/>
            <person name="Lundell T."/>
            <person name="Morin E."/>
            <person name="Murat C."/>
            <person name="Riley R."/>
            <person name="Ohm R."/>
            <person name="Sun H."/>
            <person name="Tunlid A."/>
            <person name="Henrissat B."/>
            <person name="Grigoriev I.V."/>
            <person name="Hibbett D.S."/>
            <person name="Martin F."/>
        </authorList>
    </citation>
    <scope>NUCLEOTIDE SEQUENCE [LARGE SCALE GENOMIC DNA]</scope>
    <source>
        <strain evidence="3">h7</strain>
    </source>
</reference>
<feature type="region of interest" description="Disordered" evidence="1">
    <location>
        <begin position="1"/>
        <end position="31"/>
    </location>
</feature>
<reference evidence="2 3" key="1">
    <citation type="submission" date="2014-04" db="EMBL/GenBank/DDBJ databases">
        <authorList>
            <consortium name="DOE Joint Genome Institute"/>
            <person name="Kuo A."/>
            <person name="Gay G."/>
            <person name="Dore J."/>
            <person name="Kohler A."/>
            <person name="Nagy L.G."/>
            <person name="Floudas D."/>
            <person name="Copeland A."/>
            <person name="Barry K.W."/>
            <person name="Cichocki N."/>
            <person name="Veneault-Fourrey C."/>
            <person name="LaButti K."/>
            <person name="Lindquist E.A."/>
            <person name="Lipzen A."/>
            <person name="Lundell T."/>
            <person name="Morin E."/>
            <person name="Murat C."/>
            <person name="Sun H."/>
            <person name="Tunlid A."/>
            <person name="Henrissat B."/>
            <person name="Grigoriev I.V."/>
            <person name="Hibbett D.S."/>
            <person name="Martin F."/>
            <person name="Nordberg H.P."/>
            <person name="Cantor M.N."/>
            <person name="Hua S.X."/>
        </authorList>
    </citation>
    <scope>NUCLEOTIDE SEQUENCE [LARGE SCALE GENOMIC DNA]</scope>
    <source>
        <strain evidence="3">h7</strain>
    </source>
</reference>
<proteinExistence type="predicted"/>
<feature type="region of interest" description="Disordered" evidence="1">
    <location>
        <begin position="196"/>
        <end position="231"/>
    </location>
</feature>
<dbReference type="EMBL" id="KN831768">
    <property type="protein sequence ID" value="KIM48522.1"/>
    <property type="molecule type" value="Genomic_DNA"/>
</dbReference>
<evidence type="ECO:0000256" key="1">
    <source>
        <dbReference type="SAM" id="MobiDB-lite"/>
    </source>
</evidence>